<dbReference type="Proteomes" id="UP000193061">
    <property type="component" value="Unassembled WGS sequence"/>
</dbReference>
<dbReference type="GO" id="GO:0032259">
    <property type="term" value="P:methylation"/>
    <property type="evidence" value="ECO:0007669"/>
    <property type="project" value="UniProtKB-KW"/>
</dbReference>
<name>A0A1X6YA31_9RHOB</name>
<evidence type="ECO:0000313" key="7">
    <source>
        <dbReference type="Proteomes" id="UP000193061"/>
    </source>
</evidence>
<dbReference type="InterPro" id="IPR040442">
    <property type="entry name" value="Pyrv_kinase-like_dom_sf"/>
</dbReference>
<dbReference type="AlphaFoldDB" id="A0A1X6YA31"/>
<evidence type="ECO:0000256" key="5">
    <source>
        <dbReference type="ARBA" id="ARBA00022679"/>
    </source>
</evidence>
<dbReference type="EC" id="2.1.2.11" evidence="3"/>
<keyword evidence="6" id="KW-0489">Methyltransferase</keyword>
<sequence>MKRIYDFSRNPAMRNFTVADLKALKGSGRQLSMANPADRNEIKACVDAEIDLFVVGTDQMEDVRELAPAIFTGAGSSWAQFGSDDEIVAHAYEAMRRGADMYYTLRSFDVMEWMASEGIPVQSHIGLIPTFSHHCGGLRAFGRKAEEAMQIWETIKRMEDVGVFAVEAECIAEEVLTAVNGKTSIVTFSLGSGPGGDAVFSFVADICGEVSEEGKPPKHAHAFGQVGRLHKQIHDERVAALGEFHREVAAGNFPYAETNIGMFAGEKEKFLEALDHWTPTHQ</sequence>
<dbReference type="Gene3D" id="3.20.20.60">
    <property type="entry name" value="Phosphoenolpyruvate-binding domains"/>
    <property type="match status" value="1"/>
</dbReference>
<gene>
    <name evidence="6" type="primary">panB_1</name>
    <name evidence="6" type="ORF">ROA7450_00332</name>
</gene>
<dbReference type="GO" id="GO:0000287">
    <property type="term" value="F:magnesium ion binding"/>
    <property type="evidence" value="ECO:0007669"/>
    <property type="project" value="TreeGrafter"/>
</dbReference>
<evidence type="ECO:0000313" key="6">
    <source>
        <dbReference type="EMBL" id="SLN15221.1"/>
    </source>
</evidence>
<proteinExistence type="inferred from homology"/>
<evidence type="ECO:0000256" key="2">
    <source>
        <dbReference type="ARBA" id="ARBA00011424"/>
    </source>
</evidence>
<accession>A0A1X6YA31</accession>
<dbReference type="OrthoDB" id="9781789at2"/>
<comment type="subunit">
    <text evidence="2">Homodecamer; pentamer of dimers.</text>
</comment>
<comment type="similarity">
    <text evidence="1">Belongs to the PanB family.</text>
</comment>
<dbReference type="Pfam" id="PF02548">
    <property type="entry name" value="Pantoate_transf"/>
    <property type="match status" value="1"/>
</dbReference>
<keyword evidence="5 6" id="KW-0808">Transferase</keyword>
<protein>
    <recommendedName>
        <fullName evidence="3">3-methyl-2-oxobutanoate hydroxymethyltransferase</fullName>
        <ecNumber evidence="3">2.1.2.11</ecNumber>
    </recommendedName>
</protein>
<dbReference type="EMBL" id="FWFX01000001">
    <property type="protein sequence ID" value="SLN15221.1"/>
    <property type="molecule type" value="Genomic_DNA"/>
</dbReference>
<keyword evidence="7" id="KW-1185">Reference proteome</keyword>
<dbReference type="GO" id="GO:0003864">
    <property type="term" value="F:3-methyl-2-oxobutanoate hydroxymethyltransferase activity"/>
    <property type="evidence" value="ECO:0007669"/>
    <property type="project" value="UniProtKB-EC"/>
</dbReference>
<evidence type="ECO:0000256" key="1">
    <source>
        <dbReference type="ARBA" id="ARBA00008676"/>
    </source>
</evidence>
<dbReference type="GO" id="GO:0008168">
    <property type="term" value="F:methyltransferase activity"/>
    <property type="evidence" value="ECO:0007669"/>
    <property type="project" value="UniProtKB-KW"/>
</dbReference>
<reference evidence="6 7" key="1">
    <citation type="submission" date="2017-03" db="EMBL/GenBank/DDBJ databases">
        <authorList>
            <person name="Afonso C.L."/>
            <person name="Miller P.J."/>
            <person name="Scott M.A."/>
            <person name="Spackman E."/>
            <person name="Goraichik I."/>
            <person name="Dimitrov K.M."/>
            <person name="Suarez D.L."/>
            <person name="Swayne D.E."/>
        </authorList>
    </citation>
    <scope>NUCLEOTIDE SEQUENCE [LARGE SCALE GENOMIC DNA]</scope>
    <source>
        <strain evidence="6 7">CECT 7450</strain>
    </source>
</reference>
<dbReference type="InterPro" id="IPR015813">
    <property type="entry name" value="Pyrv/PenolPyrv_kinase-like_dom"/>
</dbReference>
<evidence type="ECO:0000256" key="4">
    <source>
        <dbReference type="ARBA" id="ARBA00022655"/>
    </source>
</evidence>
<keyword evidence="4" id="KW-0566">Pantothenate biosynthesis</keyword>
<dbReference type="InterPro" id="IPR003700">
    <property type="entry name" value="Pantoate_hydroxy_MeTrfase"/>
</dbReference>
<dbReference type="SUPFAM" id="SSF51621">
    <property type="entry name" value="Phosphoenolpyruvate/pyruvate domain"/>
    <property type="match status" value="1"/>
</dbReference>
<dbReference type="GO" id="GO:0015940">
    <property type="term" value="P:pantothenate biosynthetic process"/>
    <property type="evidence" value="ECO:0007669"/>
    <property type="project" value="UniProtKB-KW"/>
</dbReference>
<dbReference type="PANTHER" id="PTHR20881:SF0">
    <property type="entry name" value="3-METHYL-2-OXOBUTANOATE HYDROXYMETHYLTRANSFERASE"/>
    <property type="match status" value="1"/>
</dbReference>
<evidence type="ECO:0000256" key="3">
    <source>
        <dbReference type="ARBA" id="ARBA00012618"/>
    </source>
</evidence>
<organism evidence="6 7">
    <name type="scientific">Roseovarius albus</name>
    <dbReference type="NCBI Taxonomy" id="1247867"/>
    <lineage>
        <taxon>Bacteria</taxon>
        <taxon>Pseudomonadati</taxon>
        <taxon>Pseudomonadota</taxon>
        <taxon>Alphaproteobacteria</taxon>
        <taxon>Rhodobacterales</taxon>
        <taxon>Roseobacteraceae</taxon>
        <taxon>Roseovarius</taxon>
    </lineage>
</organism>
<dbReference type="RefSeq" id="WP_085803871.1">
    <property type="nucleotide sequence ID" value="NZ_FWFX01000001.1"/>
</dbReference>
<dbReference type="PANTHER" id="PTHR20881">
    <property type="entry name" value="3-METHYL-2-OXOBUTANOATE HYDROXYMETHYLTRANSFERASE"/>
    <property type="match status" value="1"/>
</dbReference>